<accession>A0A8T0CZU1</accession>
<feature type="domain" description="Nicastrin small lobe" evidence="12">
    <location>
        <begin position="48"/>
        <end position="204"/>
    </location>
</feature>
<dbReference type="SUPFAM" id="SSF53187">
    <property type="entry name" value="Zn-dependent exopeptidases"/>
    <property type="match status" value="1"/>
</dbReference>
<evidence type="ECO:0000256" key="10">
    <source>
        <dbReference type="SAM" id="Phobius"/>
    </source>
</evidence>
<keyword evidence="5 11" id="KW-0732">Signal</keyword>
<keyword evidence="6" id="KW-0914">Notch signaling pathway</keyword>
<dbReference type="Gene3D" id="3.40.630.10">
    <property type="entry name" value="Zn peptidases"/>
    <property type="match status" value="1"/>
</dbReference>
<evidence type="ECO:0000256" key="4">
    <source>
        <dbReference type="ARBA" id="ARBA00022692"/>
    </source>
</evidence>
<evidence type="ECO:0000256" key="9">
    <source>
        <dbReference type="ARBA" id="ARBA00023180"/>
    </source>
</evidence>
<keyword evidence="8 10" id="KW-0472">Membrane</keyword>
<feature type="signal peptide" evidence="11">
    <location>
        <begin position="1"/>
        <end position="23"/>
    </location>
</feature>
<dbReference type="PANTHER" id="PTHR21092">
    <property type="entry name" value="NICASTRIN"/>
    <property type="match status" value="1"/>
</dbReference>
<evidence type="ECO:0000256" key="1">
    <source>
        <dbReference type="ARBA" id="ARBA00004479"/>
    </source>
</evidence>
<dbReference type="Gramene" id="rna-gnl|WGS:JABURB|Cocit.L2627.1">
    <property type="protein sequence ID" value="cds-KAF7851759.1"/>
    <property type="gene ID" value="gene-BT93_L2627"/>
</dbReference>
<name>A0A8T0CZU1_CORYI</name>
<feature type="chain" id="PRO_5035832130" description="Nicastrin" evidence="11">
    <location>
        <begin position="24"/>
        <end position="670"/>
    </location>
</feature>
<dbReference type="CDD" id="cd03881">
    <property type="entry name" value="M28_Nicastrin"/>
    <property type="match status" value="1"/>
</dbReference>
<evidence type="ECO:0000256" key="5">
    <source>
        <dbReference type="ARBA" id="ARBA00022729"/>
    </source>
</evidence>
<comment type="similarity">
    <text evidence="2">Belongs to the nicastrin family.</text>
</comment>
<evidence type="ECO:0000256" key="3">
    <source>
        <dbReference type="ARBA" id="ARBA00015303"/>
    </source>
</evidence>
<dbReference type="Pfam" id="PF05450">
    <property type="entry name" value="Nicastrin"/>
    <property type="match status" value="1"/>
</dbReference>
<evidence type="ECO:0000256" key="2">
    <source>
        <dbReference type="ARBA" id="ARBA00007717"/>
    </source>
</evidence>
<dbReference type="GO" id="GO:0016485">
    <property type="term" value="P:protein processing"/>
    <property type="evidence" value="ECO:0007669"/>
    <property type="project" value="InterPro"/>
</dbReference>
<dbReference type="FunFam" id="3.40.630.10:FF:000075">
    <property type="entry name" value="Nicastrin"/>
    <property type="match status" value="1"/>
</dbReference>
<proteinExistence type="inferred from homology"/>
<keyword evidence="14" id="KW-1185">Reference proteome</keyword>
<keyword evidence="9" id="KW-0325">Glycoprotein</keyword>
<sequence>MATATRLLYLVAFFAFRLPLTFSEGGASSMESVPDLQKQMYTVLDGYPCVRLLNLSGEIGCANPGRDKVVAPIVRFGNLTQLTRPSAVLLSVDEMEGFFKRVSNDLDFAQNVGGVLVESVSSSQIISGLSPDQKFPQAKFSPYQNISYEWNPLGSGIMWNSYQFPVFLLSMSSSPSVQELSASNEKHEKAYTGHVVEFDLVMQTTKSGTRDSQSCLEEQTCLPLGGYSVWSSLPPMNASHSNQSKKVILTVASMDSASFFRDNSLGAESPISGLIALLAAVDALSRVDGLANTSRQLVFLFVTGEAWGYLGSRRFLYELDLHSHSVSGLNETSIEMVLEVGSVGKGLNQGAKKFYAHTAGTSSVINETLKALKQAGDSLISDQITISLASTANPGIPPSSLMAFLRKNSQTSGVVIEDFDTAFTNNFYHSHLDNLSNINASAVADAATIIARTLYVLASDEKNLSNSALGTVNVNESLVQELMGCLLSCEPGLSCALVKSYISPSTTCPSHYAGVLLGEPSSTPYPVNVDDTSRFLWNFLADKTSIWRQNVSKACSQNCTNEGEVCIRAETDQKGACVISTTRYVPAYSTRLKFESGSWKVLPPNSSDPMGMVDPVWTESNWDAIGLRAYTVQDSMYDHFLLLGGVSITVLAYIAIVTTRTFITKALKRD</sequence>
<gene>
    <name evidence="13" type="ORF">BT93_L2627</name>
</gene>
<dbReference type="InterPro" id="IPR041084">
    <property type="entry name" value="Ncstrn_small"/>
</dbReference>
<evidence type="ECO:0000256" key="6">
    <source>
        <dbReference type="ARBA" id="ARBA00022976"/>
    </source>
</evidence>
<dbReference type="EMBL" id="MU089525">
    <property type="protein sequence ID" value="KAF7851759.1"/>
    <property type="molecule type" value="Genomic_DNA"/>
</dbReference>
<dbReference type="OrthoDB" id="10265862at2759"/>
<organism evidence="13 14">
    <name type="scientific">Corymbia citriodora subsp. variegata</name>
    <dbReference type="NCBI Taxonomy" id="360336"/>
    <lineage>
        <taxon>Eukaryota</taxon>
        <taxon>Viridiplantae</taxon>
        <taxon>Streptophyta</taxon>
        <taxon>Embryophyta</taxon>
        <taxon>Tracheophyta</taxon>
        <taxon>Spermatophyta</taxon>
        <taxon>Magnoliopsida</taxon>
        <taxon>eudicotyledons</taxon>
        <taxon>Gunneridae</taxon>
        <taxon>Pentapetalae</taxon>
        <taxon>rosids</taxon>
        <taxon>malvids</taxon>
        <taxon>Myrtales</taxon>
        <taxon>Myrtaceae</taxon>
        <taxon>Myrtoideae</taxon>
        <taxon>Eucalypteae</taxon>
        <taxon>Corymbia</taxon>
    </lineage>
</organism>
<evidence type="ECO:0000313" key="14">
    <source>
        <dbReference type="Proteomes" id="UP000806378"/>
    </source>
</evidence>
<evidence type="ECO:0000313" key="13">
    <source>
        <dbReference type="EMBL" id="KAF7851759.1"/>
    </source>
</evidence>
<reference evidence="13" key="1">
    <citation type="submission" date="2020-05" db="EMBL/GenBank/DDBJ databases">
        <title>WGS assembly of Corymbia citriodora subspecies variegata.</title>
        <authorList>
            <person name="Barry K."/>
            <person name="Hundley H."/>
            <person name="Shu S."/>
            <person name="Jenkins J."/>
            <person name="Grimwood J."/>
            <person name="Baten A."/>
        </authorList>
    </citation>
    <scope>NUCLEOTIDE SEQUENCE</scope>
    <source>
        <strain evidence="13">CV2-018</strain>
    </source>
</reference>
<evidence type="ECO:0000256" key="7">
    <source>
        <dbReference type="ARBA" id="ARBA00022989"/>
    </source>
</evidence>
<comment type="subcellular location">
    <subcellularLocation>
        <location evidence="1">Membrane</location>
        <topology evidence="1">Single-pass type I membrane protein</topology>
    </subcellularLocation>
</comment>
<evidence type="ECO:0000259" key="12">
    <source>
        <dbReference type="Pfam" id="PF18266"/>
    </source>
</evidence>
<evidence type="ECO:0000256" key="8">
    <source>
        <dbReference type="ARBA" id="ARBA00023136"/>
    </source>
</evidence>
<dbReference type="GO" id="GO:0005886">
    <property type="term" value="C:plasma membrane"/>
    <property type="evidence" value="ECO:0007669"/>
    <property type="project" value="TreeGrafter"/>
</dbReference>
<feature type="transmembrane region" description="Helical" evidence="10">
    <location>
        <begin position="640"/>
        <end position="663"/>
    </location>
</feature>
<protein>
    <recommendedName>
        <fullName evidence="3">Nicastrin</fullName>
    </recommendedName>
</protein>
<keyword evidence="7 10" id="KW-1133">Transmembrane helix</keyword>
<dbReference type="Proteomes" id="UP000806378">
    <property type="component" value="Unassembled WGS sequence"/>
</dbReference>
<keyword evidence="4 10" id="KW-0812">Transmembrane</keyword>
<dbReference type="GO" id="GO:0007219">
    <property type="term" value="P:Notch signaling pathway"/>
    <property type="evidence" value="ECO:0007669"/>
    <property type="project" value="UniProtKB-KW"/>
</dbReference>
<dbReference type="AlphaFoldDB" id="A0A8T0CZU1"/>
<dbReference type="Pfam" id="PF18266">
    <property type="entry name" value="Ncstrn_small"/>
    <property type="match status" value="1"/>
</dbReference>
<dbReference type="InterPro" id="IPR008710">
    <property type="entry name" value="Nicastrin"/>
</dbReference>
<comment type="caution">
    <text evidence="13">The sequence shown here is derived from an EMBL/GenBank/DDBJ whole genome shotgun (WGS) entry which is preliminary data.</text>
</comment>
<dbReference type="PANTHER" id="PTHR21092:SF0">
    <property type="entry name" value="NICASTRIN"/>
    <property type="match status" value="1"/>
</dbReference>
<evidence type="ECO:0000256" key="11">
    <source>
        <dbReference type="SAM" id="SignalP"/>
    </source>
</evidence>